<keyword evidence="4" id="KW-0175">Coiled coil</keyword>
<evidence type="ECO:0000256" key="2">
    <source>
        <dbReference type="ARBA" id="ARBA00023043"/>
    </source>
</evidence>
<name>A0A699YGK5_HAELA</name>
<dbReference type="PANTHER" id="PTHR24171">
    <property type="entry name" value="ANKYRIN REPEAT DOMAIN-CONTAINING PROTEIN 39-RELATED"/>
    <property type="match status" value="1"/>
</dbReference>
<dbReference type="InterPro" id="IPR036770">
    <property type="entry name" value="Ankyrin_rpt-contain_sf"/>
</dbReference>
<evidence type="ECO:0000313" key="5">
    <source>
        <dbReference type="EMBL" id="GFH09330.1"/>
    </source>
</evidence>
<dbReference type="PROSITE" id="PS50297">
    <property type="entry name" value="ANK_REP_REGION"/>
    <property type="match status" value="2"/>
</dbReference>
<keyword evidence="1" id="KW-0677">Repeat</keyword>
<dbReference type="EMBL" id="BLLF01000225">
    <property type="protein sequence ID" value="GFH09330.1"/>
    <property type="molecule type" value="Genomic_DNA"/>
</dbReference>
<comment type="caution">
    <text evidence="5">The sequence shown here is derived from an EMBL/GenBank/DDBJ whole genome shotgun (WGS) entry which is preliminary data.</text>
</comment>
<feature type="repeat" description="ANK" evidence="3">
    <location>
        <begin position="77"/>
        <end position="109"/>
    </location>
</feature>
<evidence type="ECO:0000313" key="6">
    <source>
        <dbReference type="Proteomes" id="UP000485058"/>
    </source>
</evidence>
<evidence type="ECO:0000256" key="4">
    <source>
        <dbReference type="SAM" id="Coils"/>
    </source>
</evidence>
<keyword evidence="6" id="KW-1185">Reference proteome</keyword>
<organism evidence="5 6">
    <name type="scientific">Haematococcus lacustris</name>
    <name type="common">Green alga</name>
    <name type="synonym">Haematococcus pluvialis</name>
    <dbReference type="NCBI Taxonomy" id="44745"/>
    <lineage>
        <taxon>Eukaryota</taxon>
        <taxon>Viridiplantae</taxon>
        <taxon>Chlorophyta</taxon>
        <taxon>core chlorophytes</taxon>
        <taxon>Chlorophyceae</taxon>
        <taxon>CS clade</taxon>
        <taxon>Chlamydomonadales</taxon>
        <taxon>Haematococcaceae</taxon>
        <taxon>Haematococcus</taxon>
    </lineage>
</organism>
<dbReference type="Pfam" id="PF13857">
    <property type="entry name" value="Ank_5"/>
    <property type="match status" value="1"/>
</dbReference>
<evidence type="ECO:0000256" key="3">
    <source>
        <dbReference type="PROSITE-ProRule" id="PRU00023"/>
    </source>
</evidence>
<dbReference type="AlphaFoldDB" id="A0A699YGK5"/>
<feature type="coiled-coil region" evidence="4">
    <location>
        <begin position="171"/>
        <end position="220"/>
    </location>
</feature>
<feature type="repeat" description="ANK" evidence="3">
    <location>
        <begin position="110"/>
        <end position="142"/>
    </location>
</feature>
<feature type="non-terminal residue" evidence="5">
    <location>
        <position position="1"/>
    </location>
</feature>
<dbReference type="SMART" id="SM00248">
    <property type="entry name" value="ANK"/>
    <property type="match status" value="3"/>
</dbReference>
<sequence>MEEERAHLDEGSEENLNLADGEGLHEVIDLFAAIDTDDLELLQVRSRHVLHAVIHDKEAAVDLLLQAGADVHATSRSGDTALHWAAYKGMFSVAQLLISNAANIDASGDLGNRPLHVAAAAGHAKIVGLLLTKGANTAYKNSYGNTPLKVAKDKACASLIQRVQDGGEPERARLAEELRQAQEQVRRAQEEKEQLELARQQEAEELVLAARRKRDEEDAEEDRLETAVA</sequence>
<accession>A0A699YGK5</accession>
<dbReference type="InterPro" id="IPR002110">
    <property type="entry name" value="Ankyrin_rpt"/>
</dbReference>
<proteinExistence type="predicted"/>
<protein>
    <submittedName>
        <fullName evidence="5">ANK_REP_REGION domain-containing protein</fullName>
    </submittedName>
</protein>
<dbReference type="PROSITE" id="PS50088">
    <property type="entry name" value="ANK_REPEAT"/>
    <property type="match status" value="2"/>
</dbReference>
<keyword evidence="2 3" id="KW-0040">ANK repeat</keyword>
<dbReference type="Gene3D" id="1.25.40.20">
    <property type="entry name" value="Ankyrin repeat-containing domain"/>
    <property type="match status" value="1"/>
</dbReference>
<reference evidence="5 6" key="1">
    <citation type="submission" date="2020-02" db="EMBL/GenBank/DDBJ databases">
        <title>Draft genome sequence of Haematococcus lacustris strain NIES-144.</title>
        <authorList>
            <person name="Morimoto D."/>
            <person name="Nakagawa S."/>
            <person name="Yoshida T."/>
            <person name="Sawayama S."/>
        </authorList>
    </citation>
    <scope>NUCLEOTIDE SEQUENCE [LARGE SCALE GENOMIC DNA]</scope>
    <source>
        <strain evidence="5 6">NIES-144</strain>
    </source>
</reference>
<evidence type="ECO:0000256" key="1">
    <source>
        <dbReference type="ARBA" id="ARBA00022737"/>
    </source>
</evidence>
<gene>
    <name evidence="5" type="ORF">HaLaN_04443</name>
</gene>
<dbReference type="SUPFAM" id="SSF48403">
    <property type="entry name" value="Ankyrin repeat"/>
    <property type="match status" value="1"/>
</dbReference>
<dbReference type="Proteomes" id="UP000485058">
    <property type="component" value="Unassembled WGS sequence"/>
</dbReference>
<dbReference type="Pfam" id="PF13637">
    <property type="entry name" value="Ank_4"/>
    <property type="match status" value="1"/>
</dbReference>